<accession>A0A0H2RRD2</accession>
<evidence type="ECO:0000256" key="1">
    <source>
        <dbReference type="SAM" id="MobiDB-lite"/>
    </source>
</evidence>
<gene>
    <name evidence="2" type="ORF">SCHPADRAFT_996516</name>
</gene>
<feature type="region of interest" description="Disordered" evidence="1">
    <location>
        <begin position="1"/>
        <end position="56"/>
    </location>
</feature>
<reference evidence="2 3" key="1">
    <citation type="submission" date="2015-04" db="EMBL/GenBank/DDBJ databases">
        <title>Complete genome sequence of Schizopora paradoxa KUC8140, a cosmopolitan wood degrader in East Asia.</title>
        <authorList>
            <consortium name="DOE Joint Genome Institute"/>
            <person name="Min B."/>
            <person name="Park H."/>
            <person name="Jang Y."/>
            <person name="Kim J.-J."/>
            <person name="Kim K.H."/>
            <person name="Pangilinan J."/>
            <person name="Lipzen A."/>
            <person name="Riley R."/>
            <person name="Grigoriev I.V."/>
            <person name="Spatafora J.W."/>
            <person name="Choi I.-G."/>
        </authorList>
    </citation>
    <scope>NUCLEOTIDE SEQUENCE [LARGE SCALE GENOMIC DNA]</scope>
    <source>
        <strain evidence="2 3">KUC8140</strain>
    </source>
</reference>
<dbReference type="EMBL" id="KQ085942">
    <property type="protein sequence ID" value="KLO14525.1"/>
    <property type="molecule type" value="Genomic_DNA"/>
</dbReference>
<evidence type="ECO:0000313" key="2">
    <source>
        <dbReference type="EMBL" id="KLO14525.1"/>
    </source>
</evidence>
<dbReference type="AlphaFoldDB" id="A0A0H2RRD2"/>
<dbReference type="Proteomes" id="UP000053477">
    <property type="component" value="Unassembled WGS sequence"/>
</dbReference>
<evidence type="ECO:0000313" key="3">
    <source>
        <dbReference type="Proteomes" id="UP000053477"/>
    </source>
</evidence>
<dbReference type="InParanoid" id="A0A0H2RRD2"/>
<protein>
    <submittedName>
        <fullName evidence="2">Uncharacterized protein</fullName>
    </submittedName>
</protein>
<feature type="compositionally biased region" description="Polar residues" evidence="1">
    <location>
        <begin position="1"/>
        <end position="18"/>
    </location>
</feature>
<organism evidence="2 3">
    <name type="scientific">Schizopora paradoxa</name>
    <dbReference type="NCBI Taxonomy" id="27342"/>
    <lineage>
        <taxon>Eukaryota</taxon>
        <taxon>Fungi</taxon>
        <taxon>Dikarya</taxon>
        <taxon>Basidiomycota</taxon>
        <taxon>Agaricomycotina</taxon>
        <taxon>Agaricomycetes</taxon>
        <taxon>Hymenochaetales</taxon>
        <taxon>Schizoporaceae</taxon>
        <taxon>Schizopora</taxon>
    </lineage>
</organism>
<sequence length="233" mass="24841">MSRSNPFSTSNNPFTQGGWSEGQPAAGAASPTNSSQSSNSSSSGSGSDWHPAQSSYGALPMSTSSGVVLTPIGSQYSTFRFVSQGSPANLVVISPNNSMAYRVRSNDTVTVIYDHLGQQIATLQWPGGTLPYVERNGRRVRLSEWMTPVAGTQMRRMAAGQRTVFVSFNAQNINFHLSDNLTEPPIAELGNEDAGCVLRVHSGLSAQADRQELLNCLVIATVALQSRAFVGLN</sequence>
<keyword evidence="3" id="KW-1185">Reference proteome</keyword>
<feature type="compositionally biased region" description="Low complexity" evidence="1">
    <location>
        <begin position="33"/>
        <end position="47"/>
    </location>
</feature>
<proteinExistence type="predicted"/>
<name>A0A0H2RRD2_9AGAM</name>